<comment type="caution">
    <text evidence="7">The sequence shown here is derived from an EMBL/GenBank/DDBJ whole genome shotgun (WGS) entry which is preliminary data.</text>
</comment>
<dbReference type="Gene3D" id="2.40.10.350">
    <property type="entry name" value="Rod shape-determining protein MreC, domain 2"/>
    <property type="match status" value="1"/>
</dbReference>
<organism evidence="7">
    <name type="scientific">Synechococcus sp. SB0676_bin_10</name>
    <dbReference type="NCBI Taxonomy" id="2604869"/>
    <lineage>
        <taxon>Bacteria</taxon>
        <taxon>Bacillati</taxon>
        <taxon>Cyanobacteriota</taxon>
        <taxon>Cyanophyceae</taxon>
        <taxon>Synechococcales</taxon>
        <taxon>Synechococcaceae</taxon>
        <taxon>Synechococcus</taxon>
    </lineage>
</organism>
<evidence type="ECO:0000259" key="6">
    <source>
        <dbReference type="Pfam" id="PF04085"/>
    </source>
</evidence>
<reference evidence="7" key="1">
    <citation type="submission" date="2019-09" db="EMBL/GenBank/DDBJ databases">
        <title>Characterisation of the sponge microbiome using genome-centric metagenomics.</title>
        <authorList>
            <person name="Engelberts J.P."/>
            <person name="Robbins S.J."/>
            <person name="De Goeij J.M."/>
            <person name="Aranda M."/>
            <person name="Bell S.C."/>
            <person name="Webster N.S."/>
        </authorList>
    </citation>
    <scope>NUCLEOTIDE SEQUENCE</scope>
    <source>
        <strain evidence="7">SB0676_bin_10</strain>
    </source>
</reference>
<evidence type="ECO:0000256" key="3">
    <source>
        <dbReference type="ARBA" id="ARBA00022960"/>
    </source>
</evidence>
<sequence length="263" mass="28486">MPPLRQEFQQSSRRAKQQRIRLLLSLGVIALTVAMTSPLRQTVGGVLVETYAVLSRPLWPGPTQFEWVREAEEVANMERLIFLEKENQRIKELIGLPSAIPRGSGLKAPVIARSPAVWWRQLTLGRGSRHGIRVGYAVVAPGGLIGRVTAVTMNTAQVTLITDPTSRIGVLVTRTNHHGLLSGLGSGRPVLRFLTENPRTIPGDVVVTSSASTLVPGGIPVGVVQNVDRNRAPSPEAVVQPSAPIDAIEWAEVLLQDLPEPAR</sequence>
<dbReference type="GO" id="GO:0008360">
    <property type="term" value="P:regulation of cell shape"/>
    <property type="evidence" value="ECO:0007669"/>
    <property type="project" value="UniProtKB-KW"/>
</dbReference>
<dbReference type="Pfam" id="PF04085">
    <property type="entry name" value="MreC"/>
    <property type="match status" value="1"/>
</dbReference>
<dbReference type="InterPro" id="IPR007221">
    <property type="entry name" value="MreC"/>
</dbReference>
<feature type="transmembrane region" description="Helical" evidence="5">
    <location>
        <begin position="20"/>
        <end position="39"/>
    </location>
</feature>
<keyword evidence="3" id="KW-0133">Cell shape</keyword>
<dbReference type="AlphaFoldDB" id="A0A6B1F8P0"/>
<dbReference type="Gene3D" id="2.40.10.340">
    <property type="entry name" value="Rod shape-determining protein MreC, domain 1"/>
    <property type="match status" value="1"/>
</dbReference>
<evidence type="ECO:0000256" key="4">
    <source>
        <dbReference type="ARBA" id="ARBA00032089"/>
    </source>
</evidence>
<keyword evidence="5" id="KW-0812">Transmembrane</keyword>
<accession>A0A6B1F8P0</accession>
<dbReference type="PANTHER" id="PTHR34138">
    <property type="entry name" value="CELL SHAPE-DETERMINING PROTEIN MREC"/>
    <property type="match status" value="1"/>
</dbReference>
<dbReference type="InterPro" id="IPR042177">
    <property type="entry name" value="Cell/Rod_1"/>
</dbReference>
<dbReference type="EMBL" id="VYDO01000122">
    <property type="protein sequence ID" value="MYG38095.1"/>
    <property type="molecule type" value="Genomic_DNA"/>
</dbReference>
<protein>
    <recommendedName>
        <fullName evidence="2">Cell shape-determining protein MreC</fullName>
    </recommendedName>
    <alternativeName>
        <fullName evidence="4">Cell shape protein MreC</fullName>
    </alternativeName>
</protein>
<proteinExistence type="inferred from homology"/>
<dbReference type="InterPro" id="IPR042175">
    <property type="entry name" value="Cell/Rod_MreC_2"/>
</dbReference>
<gene>
    <name evidence="7" type="ORF">F4162_03625</name>
</gene>
<keyword evidence="5" id="KW-1133">Transmembrane helix</keyword>
<comment type="similarity">
    <text evidence="1">Belongs to the MreC family.</text>
</comment>
<dbReference type="GO" id="GO:0005886">
    <property type="term" value="C:plasma membrane"/>
    <property type="evidence" value="ECO:0007669"/>
    <property type="project" value="TreeGrafter"/>
</dbReference>
<evidence type="ECO:0000313" key="7">
    <source>
        <dbReference type="EMBL" id="MYG38095.1"/>
    </source>
</evidence>
<feature type="domain" description="Rod shape-determining protein MreC beta-barrel core" evidence="6">
    <location>
        <begin position="110"/>
        <end position="253"/>
    </location>
</feature>
<evidence type="ECO:0000256" key="1">
    <source>
        <dbReference type="ARBA" id="ARBA00009369"/>
    </source>
</evidence>
<dbReference type="InterPro" id="IPR055342">
    <property type="entry name" value="MreC_beta-barrel_core"/>
</dbReference>
<keyword evidence="5" id="KW-0472">Membrane</keyword>
<evidence type="ECO:0000256" key="2">
    <source>
        <dbReference type="ARBA" id="ARBA00013855"/>
    </source>
</evidence>
<evidence type="ECO:0000256" key="5">
    <source>
        <dbReference type="SAM" id="Phobius"/>
    </source>
</evidence>
<name>A0A6B1F8P0_9SYNE</name>
<dbReference type="PANTHER" id="PTHR34138:SF1">
    <property type="entry name" value="CELL SHAPE-DETERMINING PROTEIN MREC"/>
    <property type="match status" value="1"/>
</dbReference>